<dbReference type="InterPro" id="IPR004559">
    <property type="entry name" value="HemW-like"/>
</dbReference>
<keyword evidence="9 10" id="KW-0143">Chaperone</keyword>
<comment type="caution">
    <text evidence="12">The sequence shown here is derived from an EMBL/GenBank/DDBJ whole genome shotgun (WGS) entry which is preliminary data.</text>
</comment>
<keyword evidence="10" id="KW-0963">Cytoplasm</keyword>
<dbReference type="InterPro" id="IPR007197">
    <property type="entry name" value="rSAM"/>
</dbReference>
<dbReference type="CDD" id="cd01335">
    <property type="entry name" value="Radical_SAM"/>
    <property type="match status" value="1"/>
</dbReference>
<dbReference type="SFLD" id="SFLDS00029">
    <property type="entry name" value="Radical_SAM"/>
    <property type="match status" value="1"/>
</dbReference>
<evidence type="ECO:0000313" key="13">
    <source>
        <dbReference type="Proteomes" id="UP000566324"/>
    </source>
</evidence>
<dbReference type="GO" id="GO:0005737">
    <property type="term" value="C:cytoplasm"/>
    <property type="evidence" value="ECO:0007669"/>
    <property type="project" value="UniProtKB-SubCell"/>
</dbReference>
<evidence type="ECO:0000313" key="12">
    <source>
        <dbReference type="EMBL" id="MBB4631711.1"/>
    </source>
</evidence>
<dbReference type="RefSeq" id="WP_184066889.1">
    <property type="nucleotide sequence ID" value="NZ_JACHNZ010000012.1"/>
</dbReference>
<evidence type="ECO:0000256" key="9">
    <source>
        <dbReference type="ARBA" id="ARBA00023186"/>
    </source>
</evidence>
<keyword evidence="13" id="KW-1185">Reference proteome</keyword>
<dbReference type="PANTHER" id="PTHR13932:SF5">
    <property type="entry name" value="RADICAL S-ADENOSYL METHIONINE DOMAIN-CONTAINING PROTEIN 1, MITOCHONDRIAL"/>
    <property type="match status" value="1"/>
</dbReference>
<evidence type="ECO:0000256" key="2">
    <source>
        <dbReference type="ARBA" id="ARBA00006100"/>
    </source>
</evidence>
<dbReference type="SFLD" id="SFLDF00288">
    <property type="entry name" value="HemN-like__clustered_with_nucl"/>
    <property type="match status" value="1"/>
</dbReference>
<gene>
    <name evidence="12" type="ORF">GGQ98_001325</name>
</gene>
<dbReference type="GO" id="GO:0006779">
    <property type="term" value="P:porphyrin-containing compound biosynthetic process"/>
    <property type="evidence" value="ECO:0007669"/>
    <property type="project" value="InterPro"/>
</dbReference>
<dbReference type="AlphaFoldDB" id="A0A7W7B0E4"/>
<dbReference type="PANTHER" id="PTHR13932">
    <property type="entry name" value="COPROPORPHYRINIGEN III OXIDASE"/>
    <property type="match status" value="1"/>
</dbReference>
<comment type="function">
    <text evidence="10">Probably acts as a heme chaperone, transferring heme to an unknown acceptor. Binds one molecule of heme per monomer, possibly covalently. Binds 1 [4Fe-4S] cluster. The cluster is coordinated with 3 cysteines and an exchangeable S-adenosyl-L-methionine.</text>
</comment>
<protein>
    <recommendedName>
        <fullName evidence="3 10">Heme chaperone HemW</fullName>
    </recommendedName>
</protein>
<comment type="cofactor">
    <cofactor evidence="1">
        <name>[4Fe-4S] cluster</name>
        <dbReference type="ChEBI" id="CHEBI:49883"/>
    </cofactor>
</comment>
<dbReference type="SUPFAM" id="SSF102114">
    <property type="entry name" value="Radical SAM enzymes"/>
    <property type="match status" value="1"/>
</dbReference>
<dbReference type="InterPro" id="IPR058240">
    <property type="entry name" value="rSAM_sf"/>
</dbReference>
<name>A0A7W7B0E4_9SPHN</name>
<keyword evidence="5 10" id="KW-0949">S-adenosyl-L-methionine</keyword>
<keyword evidence="7 10" id="KW-0408">Iron</keyword>
<accession>A0A7W7B0E4</accession>
<keyword evidence="8 10" id="KW-0411">Iron-sulfur</keyword>
<feature type="domain" description="Radical SAM core" evidence="11">
    <location>
        <begin position="1"/>
        <end position="236"/>
    </location>
</feature>
<sequence length="375" mass="40515">MPEIAGPLALYVHWPFCVSKCPYCDFNSHVRERVDEAAWRDALIADMEYEARLTPARRLSSLFFGGGTPSLMSPATVAAIIDAADRLWGFENAEITLEANPSSVEAERFAGFAAAGVNRVSLGLQALDDTALKALGRAHDLDEGFAALGVAQRHFPRVSFDLIYAREGQTPGEWEAELSRALAFGTEHLSLYQLTIEPGTAFATRARLGRLSLPEEDASLGMFEMTRAMTAAAGLPAYEVSNHARPGAESRHNLTYWRYGDYAGVGPGAHGRRGGMATLRTRLPEAWLKSAVASETPLDGPTRADEALMMGLRLLEGIDEAVFAERTGVGLGDVVSDAGLEETTRLGLVVWGNGRLRLTDKGQPLLNAVVSRLLT</sequence>
<proteinExistence type="inferred from homology"/>
<dbReference type="Proteomes" id="UP000566324">
    <property type="component" value="Unassembled WGS sequence"/>
</dbReference>
<dbReference type="GO" id="GO:0051539">
    <property type="term" value="F:4 iron, 4 sulfur cluster binding"/>
    <property type="evidence" value="ECO:0007669"/>
    <property type="project" value="UniProtKB-UniRule"/>
</dbReference>
<evidence type="ECO:0000256" key="5">
    <source>
        <dbReference type="ARBA" id="ARBA00022691"/>
    </source>
</evidence>
<dbReference type="InterPro" id="IPR010723">
    <property type="entry name" value="HemN_C"/>
</dbReference>
<dbReference type="Gene3D" id="3.20.20.70">
    <property type="entry name" value="Aldolase class I"/>
    <property type="match status" value="1"/>
</dbReference>
<evidence type="ECO:0000256" key="8">
    <source>
        <dbReference type="ARBA" id="ARBA00023014"/>
    </source>
</evidence>
<dbReference type="GO" id="GO:0004109">
    <property type="term" value="F:coproporphyrinogen oxidase activity"/>
    <property type="evidence" value="ECO:0007669"/>
    <property type="project" value="InterPro"/>
</dbReference>
<keyword evidence="10" id="KW-0004">4Fe-4S</keyword>
<evidence type="ECO:0000259" key="11">
    <source>
        <dbReference type="PROSITE" id="PS51918"/>
    </source>
</evidence>
<dbReference type="SFLD" id="SFLDG01065">
    <property type="entry name" value="anaerobic_coproporphyrinogen-I"/>
    <property type="match status" value="1"/>
</dbReference>
<dbReference type="InterPro" id="IPR034505">
    <property type="entry name" value="Coproporphyrinogen-III_oxidase"/>
</dbReference>
<dbReference type="SFLD" id="SFLDF00562">
    <property type="entry name" value="HemN-like__clustered_with_heat"/>
    <property type="match status" value="1"/>
</dbReference>
<dbReference type="Pfam" id="PF04055">
    <property type="entry name" value="Radical_SAM"/>
    <property type="match status" value="1"/>
</dbReference>
<dbReference type="NCBIfam" id="TIGR00539">
    <property type="entry name" value="hemN_rel"/>
    <property type="match status" value="1"/>
</dbReference>
<evidence type="ECO:0000256" key="1">
    <source>
        <dbReference type="ARBA" id="ARBA00001966"/>
    </source>
</evidence>
<evidence type="ECO:0000256" key="10">
    <source>
        <dbReference type="RuleBase" id="RU364116"/>
    </source>
</evidence>
<reference evidence="12 13" key="1">
    <citation type="submission" date="2020-08" db="EMBL/GenBank/DDBJ databases">
        <title>Genomic Encyclopedia of Type Strains, Phase IV (KMG-IV): sequencing the most valuable type-strain genomes for metagenomic binning, comparative biology and taxonomic classification.</title>
        <authorList>
            <person name="Goeker M."/>
        </authorList>
    </citation>
    <scope>NUCLEOTIDE SEQUENCE [LARGE SCALE GENOMIC DNA]</scope>
    <source>
        <strain evidence="12 13">DSM 17328</strain>
    </source>
</reference>
<comment type="subcellular location">
    <subcellularLocation>
        <location evidence="10">Cytoplasm</location>
    </subcellularLocation>
</comment>
<evidence type="ECO:0000256" key="3">
    <source>
        <dbReference type="ARBA" id="ARBA00017228"/>
    </source>
</evidence>
<evidence type="ECO:0000256" key="4">
    <source>
        <dbReference type="ARBA" id="ARBA00022617"/>
    </source>
</evidence>
<evidence type="ECO:0000256" key="6">
    <source>
        <dbReference type="ARBA" id="ARBA00022723"/>
    </source>
</evidence>
<dbReference type="SMART" id="SM00729">
    <property type="entry name" value="Elp3"/>
    <property type="match status" value="1"/>
</dbReference>
<dbReference type="GO" id="GO:0046872">
    <property type="term" value="F:metal ion binding"/>
    <property type="evidence" value="ECO:0007669"/>
    <property type="project" value="UniProtKB-UniRule"/>
</dbReference>
<dbReference type="InterPro" id="IPR013785">
    <property type="entry name" value="Aldolase_TIM"/>
</dbReference>
<dbReference type="InterPro" id="IPR006638">
    <property type="entry name" value="Elp3/MiaA/NifB-like_rSAM"/>
</dbReference>
<dbReference type="PROSITE" id="PS51918">
    <property type="entry name" value="RADICAL_SAM"/>
    <property type="match status" value="1"/>
</dbReference>
<organism evidence="12 13">
    <name type="scientific">Sphingosinicella soli</name>
    <dbReference type="NCBI Taxonomy" id="333708"/>
    <lineage>
        <taxon>Bacteria</taxon>
        <taxon>Pseudomonadati</taxon>
        <taxon>Pseudomonadota</taxon>
        <taxon>Alphaproteobacteria</taxon>
        <taxon>Sphingomonadales</taxon>
        <taxon>Sphingosinicellaceae</taxon>
        <taxon>Sphingosinicella</taxon>
    </lineage>
</organism>
<dbReference type="Pfam" id="PF06969">
    <property type="entry name" value="HemN_C"/>
    <property type="match status" value="1"/>
</dbReference>
<dbReference type="EMBL" id="JACHNZ010000012">
    <property type="protein sequence ID" value="MBB4631711.1"/>
    <property type="molecule type" value="Genomic_DNA"/>
</dbReference>
<evidence type="ECO:0000256" key="7">
    <source>
        <dbReference type="ARBA" id="ARBA00023004"/>
    </source>
</evidence>
<keyword evidence="4 10" id="KW-0349">Heme</keyword>
<keyword evidence="6 10" id="KW-0479">Metal-binding</keyword>
<keyword evidence="12" id="KW-0560">Oxidoreductase</keyword>
<comment type="similarity">
    <text evidence="2">Belongs to the anaerobic coproporphyrinogen-III oxidase family. HemW subfamily.</text>
</comment>